<sequence length="49" mass="5740">MKYDGLRKTKRDARIRKYAAKHPELSQKEIAAHYQVSQSRISRILRGAI</sequence>
<dbReference type="InterPro" id="IPR007630">
    <property type="entry name" value="RNA_pol_sigma70_r4"/>
</dbReference>
<proteinExistence type="predicted"/>
<evidence type="ECO:0000313" key="2">
    <source>
        <dbReference type="EMBL" id="QJA82224.1"/>
    </source>
</evidence>
<protein>
    <submittedName>
        <fullName evidence="2">Putative sigma-70 region domain containing protein</fullName>
    </submittedName>
</protein>
<name>A0A6M3KKR3_9ZZZZ</name>
<dbReference type="GO" id="GO:0006352">
    <property type="term" value="P:DNA-templated transcription initiation"/>
    <property type="evidence" value="ECO:0007669"/>
    <property type="project" value="InterPro"/>
</dbReference>
<dbReference type="EMBL" id="MT142482">
    <property type="protein sequence ID" value="QJA82224.1"/>
    <property type="molecule type" value="Genomic_DNA"/>
</dbReference>
<dbReference type="GO" id="GO:0003700">
    <property type="term" value="F:DNA-binding transcription factor activity"/>
    <property type="evidence" value="ECO:0007669"/>
    <property type="project" value="InterPro"/>
</dbReference>
<reference evidence="2" key="1">
    <citation type="submission" date="2020-03" db="EMBL/GenBank/DDBJ databases">
        <title>The deep terrestrial virosphere.</title>
        <authorList>
            <person name="Holmfeldt K."/>
            <person name="Nilsson E."/>
            <person name="Simone D."/>
            <person name="Lopez-Fernandez M."/>
            <person name="Wu X."/>
            <person name="de Brujin I."/>
            <person name="Lundin D."/>
            <person name="Andersson A."/>
            <person name="Bertilsson S."/>
            <person name="Dopson M."/>
        </authorList>
    </citation>
    <scope>NUCLEOTIDE SEQUENCE</scope>
    <source>
        <strain evidence="2">MM415A00435</strain>
    </source>
</reference>
<accession>A0A6M3KKR3</accession>
<dbReference type="Pfam" id="PF04545">
    <property type="entry name" value="Sigma70_r4"/>
    <property type="match status" value="1"/>
</dbReference>
<gene>
    <name evidence="2" type="ORF">MM415A00435_0038</name>
</gene>
<organism evidence="2">
    <name type="scientific">viral metagenome</name>
    <dbReference type="NCBI Taxonomy" id="1070528"/>
    <lineage>
        <taxon>unclassified sequences</taxon>
        <taxon>metagenomes</taxon>
        <taxon>organismal metagenomes</taxon>
    </lineage>
</organism>
<feature type="domain" description="RNA polymerase sigma-70 region 4" evidence="1">
    <location>
        <begin position="22"/>
        <end position="48"/>
    </location>
</feature>
<evidence type="ECO:0000259" key="1">
    <source>
        <dbReference type="Pfam" id="PF04545"/>
    </source>
</evidence>
<dbReference type="AlphaFoldDB" id="A0A6M3KKR3"/>
<dbReference type="Gene3D" id="1.10.10.60">
    <property type="entry name" value="Homeodomain-like"/>
    <property type="match status" value="1"/>
</dbReference>